<keyword evidence="8 9" id="KW-0413">Isomerase</keyword>
<dbReference type="OrthoDB" id="9786954at2"/>
<gene>
    <name evidence="11" type="primary">trpF_2</name>
    <name evidence="9" type="synonym">trpF</name>
    <name evidence="11" type="ORF">SPSYN_02145</name>
</gene>
<dbReference type="RefSeq" id="WP_161822462.1">
    <property type="nucleotide sequence ID" value="NZ_LSRS01000005.1"/>
</dbReference>
<comment type="pathway">
    <text evidence="2 9">Amino-acid biosynthesis; L-tryptophan biosynthesis; L-tryptophan from chorismate: step 3/5.</text>
</comment>
<keyword evidence="7 9" id="KW-0057">Aromatic amino acid biosynthesis</keyword>
<dbReference type="AlphaFoldDB" id="A0A9D2WN67"/>
<evidence type="ECO:0000256" key="2">
    <source>
        <dbReference type="ARBA" id="ARBA00004664"/>
    </source>
</evidence>
<organism evidence="11 12">
    <name type="scientific">Sporotomaculum syntrophicum</name>
    <dbReference type="NCBI Taxonomy" id="182264"/>
    <lineage>
        <taxon>Bacteria</taxon>
        <taxon>Bacillati</taxon>
        <taxon>Bacillota</taxon>
        <taxon>Clostridia</taxon>
        <taxon>Eubacteriales</taxon>
        <taxon>Desulfallaceae</taxon>
        <taxon>Sporotomaculum</taxon>
    </lineage>
</organism>
<dbReference type="PANTHER" id="PTHR42894:SF1">
    <property type="entry name" value="N-(5'-PHOSPHORIBOSYL)ANTHRANILATE ISOMERASE"/>
    <property type="match status" value="1"/>
</dbReference>
<dbReference type="PANTHER" id="PTHR42894">
    <property type="entry name" value="N-(5'-PHOSPHORIBOSYL)ANTHRANILATE ISOMERASE"/>
    <property type="match status" value="1"/>
</dbReference>
<reference evidence="11" key="1">
    <citation type="submission" date="2016-02" db="EMBL/GenBank/DDBJ databases">
        <title>Draft Genome Sequence of Sporotomaculum syntrophicum Strain FB, a Syntrophic Benzoate Degrader.</title>
        <authorList>
            <person name="Nobu M.K."/>
            <person name="Narihiro T."/>
            <person name="Qiu Y.-L."/>
            <person name="Ohashi A."/>
            <person name="Liu W.-T."/>
            <person name="Yuji S."/>
        </authorList>
    </citation>
    <scope>NUCLEOTIDE SEQUENCE</scope>
    <source>
        <strain evidence="11">FB</strain>
    </source>
</reference>
<dbReference type="EMBL" id="LSRS01000005">
    <property type="protein sequence ID" value="KAF1084369.1"/>
    <property type="molecule type" value="Genomic_DNA"/>
</dbReference>
<dbReference type="InterPro" id="IPR044643">
    <property type="entry name" value="TrpF_fam"/>
</dbReference>
<evidence type="ECO:0000259" key="10">
    <source>
        <dbReference type="Pfam" id="PF00697"/>
    </source>
</evidence>
<proteinExistence type="inferred from homology"/>
<comment type="catalytic activity">
    <reaction evidence="1 9">
        <text>N-(5-phospho-beta-D-ribosyl)anthranilate = 1-(2-carboxyphenylamino)-1-deoxy-D-ribulose 5-phosphate</text>
        <dbReference type="Rhea" id="RHEA:21540"/>
        <dbReference type="ChEBI" id="CHEBI:18277"/>
        <dbReference type="ChEBI" id="CHEBI:58613"/>
        <dbReference type="EC" id="5.3.1.24"/>
    </reaction>
</comment>
<dbReference type="GO" id="GO:0004640">
    <property type="term" value="F:phosphoribosylanthranilate isomerase activity"/>
    <property type="evidence" value="ECO:0007669"/>
    <property type="project" value="UniProtKB-UniRule"/>
</dbReference>
<keyword evidence="12" id="KW-1185">Reference proteome</keyword>
<sequence>MTKIKICGLTRREDIEAVNRWLPEYVGFVFARSRRQVTPEQAALLKAGLDARVQAVGVFVNAPVASIAELCYTGVIDVVQLHGDESEAYIKELKEQINCPVIKAVRVRNAEQVLQAEQLSCDMLLLDTYQKDEYGGSGKTFDYALVPDLQKRFWLAGGLENSNLARAIEQCRPYGVDLSSGVETDGLKDEDKIRQVIKTVRSLTG</sequence>
<comment type="caution">
    <text evidence="11">The sequence shown here is derived from an EMBL/GenBank/DDBJ whole genome shotgun (WGS) entry which is preliminary data.</text>
</comment>
<dbReference type="InterPro" id="IPR001240">
    <property type="entry name" value="PRAI_dom"/>
</dbReference>
<evidence type="ECO:0000256" key="5">
    <source>
        <dbReference type="ARBA" id="ARBA00022605"/>
    </source>
</evidence>
<evidence type="ECO:0000256" key="1">
    <source>
        <dbReference type="ARBA" id="ARBA00001164"/>
    </source>
</evidence>
<evidence type="ECO:0000256" key="9">
    <source>
        <dbReference type="HAMAP-Rule" id="MF_00135"/>
    </source>
</evidence>
<feature type="domain" description="N-(5'phosphoribosyl) anthranilate isomerase (PRAI)" evidence="10">
    <location>
        <begin position="4"/>
        <end position="198"/>
    </location>
</feature>
<comment type="similarity">
    <text evidence="9">Belongs to the TrpF family.</text>
</comment>
<accession>A0A9D2WN67</accession>
<dbReference type="Pfam" id="PF00697">
    <property type="entry name" value="PRAI"/>
    <property type="match status" value="1"/>
</dbReference>
<evidence type="ECO:0000313" key="11">
    <source>
        <dbReference type="EMBL" id="KAF1084369.1"/>
    </source>
</evidence>
<dbReference type="InterPro" id="IPR011060">
    <property type="entry name" value="RibuloseP-bd_barrel"/>
</dbReference>
<dbReference type="EC" id="5.3.1.24" evidence="3 9"/>
<dbReference type="GO" id="GO:0000162">
    <property type="term" value="P:L-tryptophan biosynthetic process"/>
    <property type="evidence" value="ECO:0007669"/>
    <property type="project" value="UniProtKB-UniRule"/>
</dbReference>
<keyword evidence="5 9" id="KW-0028">Amino-acid biosynthesis</keyword>
<evidence type="ECO:0000256" key="4">
    <source>
        <dbReference type="ARBA" id="ARBA00022272"/>
    </source>
</evidence>
<dbReference type="HAMAP" id="MF_00135">
    <property type="entry name" value="PRAI"/>
    <property type="match status" value="1"/>
</dbReference>
<protein>
    <recommendedName>
        <fullName evidence="4 9">N-(5'-phosphoribosyl)anthranilate isomerase</fullName>
        <shortName evidence="9">PRAI</shortName>
        <ecNumber evidence="3 9">5.3.1.24</ecNumber>
    </recommendedName>
</protein>
<evidence type="ECO:0000313" key="12">
    <source>
        <dbReference type="Proteomes" id="UP000798488"/>
    </source>
</evidence>
<name>A0A9D2WN67_9FIRM</name>
<dbReference type="Gene3D" id="3.20.20.70">
    <property type="entry name" value="Aldolase class I"/>
    <property type="match status" value="1"/>
</dbReference>
<keyword evidence="6 9" id="KW-0822">Tryptophan biosynthesis</keyword>
<dbReference type="CDD" id="cd00405">
    <property type="entry name" value="PRAI"/>
    <property type="match status" value="1"/>
</dbReference>
<dbReference type="InterPro" id="IPR013785">
    <property type="entry name" value="Aldolase_TIM"/>
</dbReference>
<evidence type="ECO:0000256" key="7">
    <source>
        <dbReference type="ARBA" id="ARBA00023141"/>
    </source>
</evidence>
<evidence type="ECO:0000256" key="3">
    <source>
        <dbReference type="ARBA" id="ARBA00012572"/>
    </source>
</evidence>
<evidence type="ECO:0000256" key="8">
    <source>
        <dbReference type="ARBA" id="ARBA00023235"/>
    </source>
</evidence>
<dbReference type="Proteomes" id="UP000798488">
    <property type="component" value="Unassembled WGS sequence"/>
</dbReference>
<evidence type="ECO:0000256" key="6">
    <source>
        <dbReference type="ARBA" id="ARBA00022822"/>
    </source>
</evidence>
<dbReference type="SUPFAM" id="SSF51366">
    <property type="entry name" value="Ribulose-phoshate binding barrel"/>
    <property type="match status" value="1"/>
</dbReference>